<dbReference type="GO" id="GO:0007420">
    <property type="term" value="P:brain development"/>
    <property type="evidence" value="ECO:0007669"/>
    <property type="project" value="Ensembl"/>
</dbReference>
<dbReference type="GO" id="GO:0034976">
    <property type="term" value="P:response to endoplasmic reticulum stress"/>
    <property type="evidence" value="ECO:0007669"/>
    <property type="project" value="Ensembl"/>
</dbReference>
<evidence type="ECO:0000313" key="6">
    <source>
        <dbReference type="Proteomes" id="UP000000539"/>
    </source>
</evidence>
<evidence type="ECO:0000256" key="4">
    <source>
        <dbReference type="ARBA" id="ARBA00045718"/>
    </source>
</evidence>
<evidence type="ECO:0000256" key="1">
    <source>
        <dbReference type="ARBA" id="ARBA00008451"/>
    </source>
</evidence>
<dbReference type="Ensembl" id="ENSGALT00010066681.1">
    <property type="protein sequence ID" value="ENSGALP00010040826.1"/>
    <property type="gene ID" value="ENSGALG00010027531.1"/>
</dbReference>
<evidence type="ECO:0000313" key="5">
    <source>
        <dbReference type="Ensembl" id="ENSGALP00010040826.1"/>
    </source>
</evidence>
<proteinExistence type="inferred from homology"/>
<dbReference type="GO" id="GO:0032649">
    <property type="term" value="P:regulation of type II interferon production"/>
    <property type="evidence" value="ECO:0007669"/>
    <property type="project" value="Ensembl"/>
</dbReference>
<comment type="function">
    <text evidence="4">E2-like enzyme which specifically catalyzes the second step in ufmylation. Accepts the ubiquitin-like modifier UFM1 from the E1 enzyme UBA5 and forms an intermediate with UFM1 via a thioester linkage. Ufmylation is involved in various processes, such as ribosome recycling, response to DNA damage, interferon response or reticulophagy (also called ER-phagy).</text>
</comment>
<dbReference type="AlphaFoldDB" id="A0A8V1A4K1"/>
<evidence type="ECO:0000256" key="3">
    <source>
        <dbReference type="ARBA" id="ARBA00022786"/>
    </source>
</evidence>
<dbReference type="Gene3D" id="3.10.110.10">
    <property type="entry name" value="Ubiquitin Conjugating Enzyme"/>
    <property type="match status" value="1"/>
</dbReference>
<comment type="similarity">
    <text evidence="1">Belongs to the ubiquitin-conjugating enzyme family. UFC1 subfamily.</text>
</comment>
<organism evidence="5 6">
    <name type="scientific">Gallus gallus</name>
    <name type="common">Chicken</name>
    <dbReference type="NCBI Taxonomy" id="9031"/>
    <lineage>
        <taxon>Eukaryota</taxon>
        <taxon>Metazoa</taxon>
        <taxon>Chordata</taxon>
        <taxon>Craniata</taxon>
        <taxon>Vertebrata</taxon>
        <taxon>Euteleostomi</taxon>
        <taxon>Archelosauria</taxon>
        <taxon>Archosauria</taxon>
        <taxon>Dinosauria</taxon>
        <taxon>Saurischia</taxon>
        <taxon>Theropoda</taxon>
        <taxon>Coelurosauria</taxon>
        <taxon>Aves</taxon>
        <taxon>Neognathae</taxon>
        <taxon>Galloanserae</taxon>
        <taxon>Galliformes</taxon>
        <taxon>Phasianidae</taxon>
        <taxon>Phasianinae</taxon>
        <taxon>Gallus</taxon>
    </lineage>
</organism>
<gene>
    <name evidence="5" type="primary">UFC1</name>
</gene>
<protein>
    <recommendedName>
        <fullName evidence="2">Ubiquitin-fold modifier-conjugating enzyme 1</fullName>
    </recommendedName>
</protein>
<dbReference type="Proteomes" id="UP000000539">
    <property type="component" value="Chromosome 25"/>
</dbReference>
<accession>A0A8V1A4K1</accession>
<dbReference type="OrthoDB" id="9109300at2759"/>
<dbReference type="InterPro" id="IPR016135">
    <property type="entry name" value="UBQ-conjugating_enzyme/RWD"/>
</dbReference>
<dbReference type="FunCoup" id="A0A8V1A4K1">
    <property type="interactions" value="1"/>
</dbReference>
<dbReference type="GeneTree" id="ENSGT00390000008196"/>
<keyword evidence="3" id="KW-0833">Ubl conjugation pathway</keyword>
<dbReference type="GO" id="GO:1990592">
    <property type="term" value="P:protein K69-linked ufmylation"/>
    <property type="evidence" value="ECO:0007669"/>
    <property type="project" value="Ensembl"/>
</dbReference>
<reference evidence="5" key="2">
    <citation type="submission" date="2025-08" db="UniProtKB">
        <authorList>
            <consortium name="Ensembl"/>
        </authorList>
    </citation>
    <scope>IDENTIFICATION</scope>
    <source>
        <strain evidence="5">broiler</strain>
    </source>
</reference>
<dbReference type="Pfam" id="PF08694">
    <property type="entry name" value="UFC1"/>
    <property type="match status" value="1"/>
</dbReference>
<dbReference type="GO" id="GO:0061709">
    <property type="term" value="P:reticulophagy"/>
    <property type="evidence" value="ECO:0007669"/>
    <property type="project" value="Ensembl"/>
</dbReference>
<name>A0A8V1A4K1_CHICK</name>
<reference evidence="5" key="1">
    <citation type="submission" date="2020-11" db="EMBL/GenBank/DDBJ databases">
        <title>Gallus gallus (Chicken) genome, bGalGal1, GRCg7b, maternal haplotype autosomes + Z &amp; W.</title>
        <authorList>
            <person name="Warren W."/>
            <person name="Formenti G."/>
            <person name="Fedrigo O."/>
            <person name="Haase B."/>
            <person name="Mountcastle J."/>
            <person name="Balacco J."/>
            <person name="Tracey A."/>
            <person name="Schneider V."/>
            <person name="Okimoto R."/>
            <person name="Cheng H."/>
            <person name="Hawken R."/>
            <person name="Howe K."/>
            <person name="Jarvis E.D."/>
        </authorList>
    </citation>
    <scope>NUCLEOTIDE SEQUENCE [LARGE SCALE GENOMIC DNA]</scope>
    <source>
        <strain evidence="5">Broiler</strain>
    </source>
</reference>
<dbReference type="GO" id="GO:0061657">
    <property type="term" value="F:UFM1 conjugating enzyme activity"/>
    <property type="evidence" value="ECO:0007669"/>
    <property type="project" value="Ensembl"/>
</dbReference>
<keyword evidence="6" id="KW-1185">Reference proteome</keyword>
<evidence type="ECO:0000256" key="2">
    <source>
        <dbReference type="ARBA" id="ARBA00013306"/>
    </source>
</evidence>
<sequence>AVAAVPLLRTAAGPRDRERWAERLKEEYRALIQYVEHNKASDNDWFRLESNAEGTRWSGRCWHIHELLKYEFAIEFEVSVAEGGGEKLLQPLPQCPQLSLCVPPPPPPDPGDVPQHCS</sequence>
<dbReference type="SUPFAM" id="SSF54495">
    <property type="entry name" value="UBC-like"/>
    <property type="match status" value="1"/>
</dbReference>
<dbReference type="InterPro" id="IPR014806">
    <property type="entry name" value="Ufc1"/>
</dbReference>
<reference evidence="5" key="3">
    <citation type="submission" date="2025-09" db="UniProtKB">
        <authorList>
            <consortium name="Ensembl"/>
        </authorList>
    </citation>
    <scope>IDENTIFICATION</scope>
    <source>
        <strain evidence="5">broiler</strain>
    </source>
</reference>
<dbReference type="PANTHER" id="PTHR12921">
    <property type="entry name" value="UBIQUITIN-FOLD MODIFIER-CONJUGATING ENZYME 1"/>
    <property type="match status" value="1"/>
</dbReference>
<dbReference type="PANTHER" id="PTHR12921:SF0">
    <property type="entry name" value="UBIQUITIN-FOLD MODIFIER-CONJUGATING ENZYME 1"/>
    <property type="match status" value="1"/>
</dbReference>